<keyword evidence="4" id="KW-0732">Signal</keyword>
<dbReference type="NCBIfam" id="TIGR01730">
    <property type="entry name" value="RND_mfp"/>
    <property type="match status" value="1"/>
</dbReference>
<dbReference type="InterPro" id="IPR006143">
    <property type="entry name" value="RND_pump_MFP"/>
</dbReference>
<dbReference type="GO" id="GO:1990281">
    <property type="term" value="C:efflux pump complex"/>
    <property type="evidence" value="ECO:0007669"/>
    <property type="project" value="TreeGrafter"/>
</dbReference>
<evidence type="ECO:0000259" key="5">
    <source>
        <dbReference type="Pfam" id="PF25917"/>
    </source>
</evidence>
<comment type="subcellular location">
    <subcellularLocation>
        <location evidence="1">Cell envelope</location>
    </subcellularLocation>
</comment>
<dbReference type="RefSeq" id="WP_159832413.1">
    <property type="nucleotide sequence ID" value="NZ_WVTD01000016.1"/>
</dbReference>
<feature type="signal peptide" evidence="4">
    <location>
        <begin position="1"/>
        <end position="21"/>
    </location>
</feature>
<reference evidence="8 9" key="1">
    <citation type="submission" date="2019-12" db="EMBL/GenBank/DDBJ databases">
        <authorList>
            <person name="Feng G."/>
            <person name="Zhu H."/>
        </authorList>
    </citation>
    <scope>NUCLEOTIDE SEQUENCE [LARGE SCALE GENOMIC DNA]</scope>
    <source>
        <strain evidence="8 9">FGD1</strain>
    </source>
</reference>
<evidence type="ECO:0000256" key="3">
    <source>
        <dbReference type="ARBA" id="ARBA00022448"/>
    </source>
</evidence>
<dbReference type="InterPro" id="IPR058625">
    <property type="entry name" value="MdtA-like_BSH"/>
</dbReference>
<dbReference type="InterPro" id="IPR058792">
    <property type="entry name" value="Beta-barrel_RND_2"/>
</dbReference>
<dbReference type="Proteomes" id="UP000465810">
    <property type="component" value="Unassembled WGS sequence"/>
</dbReference>
<dbReference type="PANTHER" id="PTHR30469:SF15">
    <property type="entry name" value="HLYD FAMILY OF SECRETION PROTEINS"/>
    <property type="match status" value="1"/>
</dbReference>
<dbReference type="Pfam" id="PF25967">
    <property type="entry name" value="RND-MFP_C"/>
    <property type="match status" value="1"/>
</dbReference>
<protein>
    <submittedName>
        <fullName evidence="8">Efflux RND transporter periplasmic adaptor subunit</fullName>
    </submittedName>
</protein>
<dbReference type="PROSITE" id="PS51257">
    <property type="entry name" value="PROKAR_LIPOPROTEIN"/>
    <property type="match status" value="1"/>
</dbReference>
<accession>A0A7X4GJP5</accession>
<sequence length="363" mass="37833">MARLALVVPLAALLLSACHEAPPAKDERRAVSVQQLTANSGQSAITYAGEIRSAFESQLGFQVAGRIVERAVSAGDSVRAGQVLFRLDGSDYARALDSAAAQTGAAQSAAATQRADLARSRDLLAQGFISQAEFDQQKAATDQAQAQLRAAGAQRGTAAAQVGRTVLTAPRGGVITQVEGEVGQVVGAGQAVLTFADPSRPEVAVSLSEGGLGPVQRAKRLSVTLWSDPSRKYAVKLRSIAGAADPATRTFAARFSIIAPGETLRMGETAELRIEDERVASGILVPLTAIAQGHDAQGYDKAQAWVVDRRTMTVQPRTVKVGQASGDKLTVLSGLRPGETIVTAGIHLLRAGEKVRIAEVPAS</sequence>
<evidence type="ECO:0000259" key="6">
    <source>
        <dbReference type="Pfam" id="PF25954"/>
    </source>
</evidence>
<dbReference type="PANTHER" id="PTHR30469">
    <property type="entry name" value="MULTIDRUG RESISTANCE PROTEIN MDTA"/>
    <property type="match status" value="1"/>
</dbReference>
<dbReference type="Gene3D" id="1.10.287.470">
    <property type="entry name" value="Helix hairpin bin"/>
    <property type="match status" value="1"/>
</dbReference>
<dbReference type="SUPFAM" id="SSF111369">
    <property type="entry name" value="HlyD-like secretion proteins"/>
    <property type="match status" value="1"/>
</dbReference>
<dbReference type="GO" id="GO:0015562">
    <property type="term" value="F:efflux transmembrane transporter activity"/>
    <property type="evidence" value="ECO:0007669"/>
    <property type="project" value="TreeGrafter"/>
</dbReference>
<name>A0A7X4GJP5_9SPHN</name>
<feature type="domain" description="Multidrug resistance protein MdtA-like C-terminal permuted SH3" evidence="7">
    <location>
        <begin position="283"/>
        <end position="346"/>
    </location>
</feature>
<keyword evidence="3" id="KW-0813">Transport</keyword>
<proteinExistence type="inferred from homology"/>
<dbReference type="Pfam" id="PF25917">
    <property type="entry name" value="BSH_RND"/>
    <property type="match status" value="1"/>
</dbReference>
<feature type="chain" id="PRO_5031118896" evidence="4">
    <location>
        <begin position="22"/>
        <end position="363"/>
    </location>
</feature>
<dbReference type="Pfam" id="PF25954">
    <property type="entry name" value="Beta-barrel_RND_2"/>
    <property type="match status" value="1"/>
</dbReference>
<evidence type="ECO:0000259" key="7">
    <source>
        <dbReference type="Pfam" id="PF25967"/>
    </source>
</evidence>
<gene>
    <name evidence="8" type="ORF">GR702_17075</name>
</gene>
<dbReference type="AlphaFoldDB" id="A0A7X4GJP5"/>
<feature type="domain" description="Multidrug resistance protein MdtA-like barrel-sandwich hybrid" evidence="5">
    <location>
        <begin position="60"/>
        <end position="191"/>
    </location>
</feature>
<comment type="similarity">
    <text evidence="2">Belongs to the membrane fusion protein (MFP) (TC 8.A.1) family.</text>
</comment>
<evidence type="ECO:0000256" key="2">
    <source>
        <dbReference type="ARBA" id="ARBA00009477"/>
    </source>
</evidence>
<evidence type="ECO:0000256" key="4">
    <source>
        <dbReference type="SAM" id="SignalP"/>
    </source>
</evidence>
<organism evidence="8 9">
    <name type="scientific">Novosphingobium silvae</name>
    <dbReference type="NCBI Taxonomy" id="2692619"/>
    <lineage>
        <taxon>Bacteria</taxon>
        <taxon>Pseudomonadati</taxon>
        <taxon>Pseudomonadota</taxon>
        <taxon>Alphaproteobacteria</taxon>
        <taxon>Sphingomonadales</taxon>
        <taxon>Sphingomonadaceae</taxon>
        <taxon>Novosphingobium</taxon>
    </lineage>
</organism>
<dbReference type="Gene3D" id="2.40.50.100">
    <property type="match status" value="1"/>
</dbReference>
<dbReference type="EMBL" id="WVTD01000016">
    <property type="protein sequence ID" value="MYL99484.1"/>
    <property type="molecule type" value="Genomic_DNA"/>
</dbReference>
<evidence type="ECO:0000313" key="8">
    <source>
        <dbReference type="EMBL" id="MYL99484.1"/>
    </source>
</evidence>
<feature type="domain" description="CusB-like beta-barrel" evidence="6">
    <location>
        <begin position="205"/>
        <end position="277"/>
    </location>
</feature>
<keyword evidence="9" id="KW-1185">Reference proteome</keyword>
<evidence type="ECO:0000256" key="1">
    <source>
        <dbReference type="ARBA" id="ARBA00004196"/>
    </source>
</evidence>
<comment type="caution">
    <text evidence="8">The sequence shown here is derived from an EMBL/GenBank/DDBJ whole genome shotgun (WGS) entry which is preliminary data.</text>
</comment>
<dbReference type="InterPro" id="IPR058627">
    <property type="entry name" value="MdtA-like_C"/>
</dbReference>
<dbReference type="Gene3D" id="2.40.30.170">
    <property type="match status" value="1"/>
</dbReference>
<evidence type="ECO:0000313" key="9">
    <source>
        <dbReference type="Proteomes" id="UP000465810"/>
    </source>
</evidence>
<dbReference type="Gene3D" id="2.40.420.20">
    <property type="match status" value="1"/>
</dbReference>